<comment type="caution">
    <text evidence="2">The sequence shown here is derived from an EMBL/GenBank/DDBJ whole genome shotgun (WGS) entry which is preliminary data.</text>
</comment>
<feature type="compositionally biased region" description="Polar residues" evidence="1">
    <location>
        <begin position="23"/>
        <end position="33"/>
    </location>
</feature>
<feature type="compositionally biased region" description="Low complexity" evidence="1">
    <location>
        <begin position="580"/>
        <end position="596"/>
    </location>
</feature>
<feature type="compositionally biased region" description="Basic and acidic residues" evidence="1">
    <location>
        <begin position="80"/>
        <end position="98"/>
    </location>
</feature>
<feature type="compositionally biased region" description="Basic and acidic residues" evidence="1">
    <location>
        <begin position="166"/>
        <end position="178"/>
    </location>
</feature>
<feature type="compositionally biased region" description="Low complexity" evidence="1">
    <location>
        <begin position="63"/>
        <end position="76"/>
    </location>
</feature>
<feature type="compositionally biased region" description="Low complexity" evidence="1">
    <location>
        <begin position="112"/>
        <end position="121"/>
    </location>
</feature>
<dbReference type="STRING" id="86049.A0A1C1CIH3"/>
<feature type="region of interest" description="Disordered" evidence="1">
    <location>
        <begin position="561"/>
        <end position="667"/>
    </location>
</feature>
<dbReference type="VEuPathDB" id="FungiDB:CLCR_03947"/>
<feature type="compositionally biased region" description="Basic and acidic residues" evidence="1">
    <location>
        <begin position="637"/>
        <end position="661"/>
    </location>
</feature>
<sequence length="667" mass="74011">MPEPDRRRPRVATCEDWDEDAQTTRPGTQTTANVAAKRSDQDLVPRQRETADFYIDGGDSGYASRAATTVSQSTSSSRRRMPDLKLDTAGIRERERHPYLYSQTAVPKPPTRRQSSSQSKEPSPEKRPTRGRDDLPERGYPDNYTKHSEPKQAARVAHPPHSPGAVKREVTKSAKDDLSATIKSRRPSTNQHPRPVSMLPQNAPMPIQYAMYPAYPHPGIATSGYATPVTPSGPYGSIPFSYAPPPPPLPTPSYAAYLPPPSYFDQLPEPRSARPSRHPSPVRRASTYGEPVIKQGQSDSAMMSLERMPSKESRPALPSHRSARSIEVDRGQMLPPPRPQQPEVVLGRRPSTRRSQTYHPQEPTVRERVVFEPDQYESDEDRDYSHIRAAPQSTFRERRESSSRPPSSYRPPTHVEPRDRPPARKSVSYSAGTTVTKVASSSSHAMPRRMTVPLEQKEAEVEEYQTKRNNAAAAASGLTVEALRKLDQRTSSSKSETGSNFSHQSSSKDSSGRDRSQTAGGTKTSITLPGGMNVTIPEGYMSRDGRPLSINIGGLVVSVAAEGKENERPREQKRIERAPSVASRTSKRSAASSVVSNPRGRDMPPPASRRPSQLEDRVPTSVRSSRQPSRAPSMNRGSHDYSSKRQSVDYSREIDYNREYDDFYAAG</sequence>
<evidence type="ECO:0000313" key="2">
    <source>
        <dbReference type="EMBL" id="OCT48325.1"/>
    </source>
</evidence>
<dbReference type="OrthoDB" id="5407458at2759"/>
<feature type="region of interest" description="Disordered" evidence="1">
    <location>
        <begin position="260"/>
        <end position="548"/>
    </location>
</feature>
<feature type="compositionally biased region" description="Polar residues" evidence="1">
    <location>
        <begin position="621"/>
        <end position="636"/>
    </location>
</feature>
<gene>
    <name evidence="2" type="ORF">CLCR_03947</name>
</gene>
<organism evidence="2 3">
    <name type="scientific">Cladophialophora carrionii</name>
    <dbReference type="NCBI Taxonomy" id="86049"/>
    <lineage>
        <taxon>Eukaryota</taxon>
        <taxon>Fungi</taxon>
        <taxon>Dikarya</taxon>
        <taxon>Ascomycota</taxon>
        <taxon>Pezizomycotina</taxon>
        <taxon>Eurotiomycetes</taxon>
        <taxon>Chaetothyriomycetidae</taxon>
        <taxon>Chaetothyriales</taxon>
        <taxon>Herpotrichiellaceae</taxon>
        <taxon>Cladophialophora</taxon>
    </lineage>
</organism>
<feature type="compositionally biased region" description="Polar residues" evidence="1">
    <location>
        <begin position="489"/>
        <end position="498"/>
    </location>
</feature>
<feature type="compositionally biased region" description="Low complexity" evidence="1">
    <location>
        <begin position="499"/>
        <end position="509"/>
    </location>
</feature>
<dbReference type="Proteomes" id="UP000094526">
    <property type="component" value="Unassembled WGS sequence"/>
</dbReference>
<proteinExistence type="predicted"/>
<reference evidence="3" key="1">
    <citation type="submission" date="2015-07" db="EMBL/GenBank/DDBJ databases">
        <authorList>
            <person name="Teixeira M.M."/>
            <person name="Souza R.C."/>
            <person name="Almeida L.G."/>
            <person name="Vicente V.A."/>
            <person name="de Hoog S."/>
            <person name="Bocca A.L."/>
            <person name="de Almeida S.R."/>
            <person name="Vasconcelos A.T."/>
            <person name="Felipe M.S."/>
        </authorList>
    </citation>
    <scope>NUCLEOTIDE SEQUENCE [LARGE SCALE GENOMIC DNA]</scope>
    <source>
        <strain evidence="3">KSF</strain>
    </source>
</reference>
<dbReference type="AlphaFoldDB" id="A0A1C1CIH3"/>
<feature type="region of interest" description="Disordered" evidence="1">
    <location>
        <begin position="1"/>
        <end position="201"/>
    </location>
</feature>
<feature type="compositionally biased region" description="Low complexity" evidence="1">
    <location>
        <begin position="403"/>
        <end position="412"/>
    </location>
</feature>
<dbReference type="eggNOG" id="ENOG502QS87">
    <property type="taxonomic scope" value="Eukaryota"/>
</dbReference>
<feature type="compositionally biased region" description="Polar residues" evidence="1">
    <location>
        <begin position="518"/>
        <end position="527"/>
    </location>
</feature>
<feature type="compositionally biased region" description="Polar residues" evidence="1">
    <location>
        <begin position="427"/>
        <end position="444"/>
    </location>
</feature>
<protein>
    <submittedName>
        <fullName evidence="2">Uncharacterized protein</fullName>
    </submittedName>
</protein>
<name>A0A1C1CIH3_9EURO</name>
<feature type="compositionally biased region" description="Basic and acidic residues" evidence="1">
    <location>
        <begin position="562"/>
        <end position="577"/>
    </location>
</feature>
<dbReference type="VEuPathDB" id="FungiDB:G647_08469"/>
<dbReference type="EMBL" id="LGRB01000012">
    <property type="protein sequence ID" value="OCT48325.1"/>
    <property type="molecule type" value="Genomic_DNA"/>
</dbReference>
<evidence type="ECO:0000313" key="3">
    <source>
        <dbReference type="Proteomes" id="UP000094526"/>
    </source>
</evidence>
<feature type="compositionally biased region" description="Basic and acidic residues" evidence="1">
    <location>
        <begin position="122"/>
        <end position="152"/>
    </location>
</feature>
<accession>A0A1C1CIH3</accession>
<keyword evidence="3" id="KW-1185">Reference proteome</keyword>
<feature type="compositionally biased region" description="Basic and acidic residues" evidence="1">
    <location>
        <begin position="413"/>
        <end position="422"/>
    </location>
</feature>
<feature type="compositionally biased region" description="Basic and acidic residues" evidence="1">
    <location>
        <begin position="37"/>
        <end position="51"/>
    </location>
</feature>
<evidence type="ECO:0000256" key="1">
    <source>
        <dbReference type="SAM" id="MobiDB-lite"/>
    </source>
</evidence>